<dbReference type="Gene3D" id="3.30.565.10">
    <property type="entry name" value="Histidine kinase-like ATPase, C-terminal domain"/>
    <property type="match status" value="1"/>
</dbReference>
<evidence type="ECO:0000313" key="14">
    <source>
        <dbReference type="EMBL" id="GGK39176.1"/>
    </source>
</evidence>
<keyword evidence="15" id="KW-1185">Reference proteome</keyword>
<evidence type="ECO:0000256" key="2">
    <source>
        <dbReference type="ARBA" id="ARBA00004370"/>
    </source>
</evidence>
<evidence type="ECO:0000256" key="3">
    <source>
        <dbReference type="ARBA" id="ARBA00012438"/>
    </source>
</evidence>
<dbReference type="RefSeq" id="WP_188913837.1">
    <property type="nucleotide sequence ID" value="NZ_BMMF01000008.1"/>
</dbReference>
<comment type="caution">
    <text evidence="14">The sequence shown here is derived from an EMBL/GenBank/DDBJ whole genome shotgun (WGS) entry which is preliminary data.</text>
</comment>
<proteinExistence type="predicted"/>
<feature type="domain" description="HAMP" evidence="13">
    <location>
        <begin position="192"/>
        <end position="243"/>
    </location>
</feature>
<sequence>MRMRLRPLAGRSIAVRLAVSALFWSAVILIGAGIVLVALYRDATERGFDRRLLVHVTTLGSQVATGREALVAGDPLFELPFSGFYWQVGEPGASLRDLDTSRSLVGAALPWLEGTGGELGAVRTGYVVGPDAQTLRAVERTLAAGEGTRFTILVAAPADEISSDVRRFALALAATFAALGLLLGLSTLLQIRFGLRPLARLRAAVVAIRRGETETVSGDYPHDIAPLAGEINLLIGSNRDILERARTQVGNLAHALKTPLSVLVNEARAAGGPLAPTVEAEAETMRRQIAYYLDRARAAAQVGTLGTVTPVAPVAASLMRAFAKIHAGKRLDLALEAPEEARFRGEKQDLEEMLGNLLDNAAKWATSRVVLRAQASGDPDRPRLLLVVEDDGPGVPADRRAEMIERGKRLDESVPGSGLGLSIVADLAALYRGSLTLGQSQWGGLSATLDLPGDVA</sequence>
<evidence type="ECO:0000256" key="7">
    <source>
        <dbReference type="ARBA" id="ARBA00022777"/>
    </source>
</evidence>
<evidence type="ECO:0000256" key="8">
    <source>
        <dbReference type="ARBA" id="ARBA00022989"/>
    </source>
</evidence>
<comment type="subcellular location">
    <subcellularLocation>
        <location evidence="2">Membrane</location>
    </subcellularLocation>
</comment>
<dbReference type="InterPro" id="IPR050428">
    <property type="entry name" value="TCS_sensor_his_kinase"/>
</dbReference>
<name>A0A917QBQ3_9HYPH</name>
<accession>A0A917QBQ3</accession>
<dbReference type="EMBL" id="BMMF01000008">
    <property type="protein sequence ID" value="GGK39176.1"/>
    <property type="molecule type" value="Genomic_DNA"/>
</dbReference>
<dbReference type="PROSITE" id="PS50885">
    <property type="entry name" value="HAMP"/>
    <property type="match status" value="1"/>
</dbReference>
<reference evidence="14 15" key="1">
    <citation type="journal article" date="2014" name="Int. J. Syst. Evol. Microbiol.">
        <title>Complete genome sequence of Corynebacterium casei LMG S-19264T (=DSM 44701T), isolated from a smear-ripened cheese.</title>
        <authorList>
            <consortium name="US DOE Joint Genome Institute (JGI-PGF)"/>
            <person name="Walter F."/>
            <person name="Albersmeier A."/>
            <person name="Kalinowski J."/>
            <person name="Ruckert C."/>
        </authorList>
    </citation>
    <scope>NUCLEOTIDE SEQUENCE [LARGE SCALE GENOMIC DNA]</scope>
    <source>
        <strain evidence="14 15">CGMCC 1.9161</strain>
    </source>
</reference>
<gene>
    <name evidence="14" type="ORF">GCM10011322_27800</name>
</gene>
<dbReference type="InterPro" id="IPR003594">
    <property type="entry name" value="HATPase_dom"/>
</dbReference>
<evidence type="ECO:0000259" key="13">
    <source>
        <dbReference type="PROSITE" id="PS50885"/>
    </source>
</evidence>
<keyword evidence="4" id="KW-0597">Phosphoprotein</keyword>
<keyword evidence="7" id="KW-0418">Kinase</keyword>
<dbReference type="AlphaFoldDB" id="A0A917QBQ3"/>
<dbReference type="GO" id="GO:0005886">
    <property type="term" value="C:plasma membrane"/>
    <property type="evidence" value="ECO:0007669"/>
    <property type="project" value="TreeGrafter"/>
</dbReference>
<evidence type="ECO:0000256" key="5">
    <source>
        <dbReference type="ARBA" id="ARBA00022679"/>
    </source>
</evidence>
<dbReference type="GO" id="GO:0004673">
    <property type="term" value="F:protein histidine kinase activity"/>
    <property type="evidence" value="ECO:0007669"/>
    <property type="project" value="UniProtKB-EC"/>
</dbReference>
<dbReference type="Pfam" id="PF02518">
    <property type="entry name" value="HATPase_c"/>
    <property type="match status" value="1"/>
</dbReference>
<dbReference type="SUPFAM" id="SSF55874">
    <property type="entry name" value="ATPase domain of HSP90 chaperone/DNA topoisomerase II/histidine kinase"/>
    <property type="match status" value="1"/>
</dbReference>
<dbReference type="PANTHER" id="PTHR45436">
    <property type="entry name" value="SENSOR HISTIDINE KINASE YKOH"/>
    <property type="match status" value="1"/>
</dbReference>
<organism evidence="14 15">
    <name type="scientific">Salinarimonas ramus</name>
    <dbReference type="NCBI Taxonomy" id="690164"/>
    <lineage>
        <taxon>Bacteria</taxon>
        <taxon>Pseudomonadati</taxon>
        <taxon>Pseudomonadota</taxon>
        <taxon>Alphaproteobacteria</taxon>
        <taxon>Hyphomicrobiales</taxon>
        <taxon>Salinarimonadaceae</taxon>
        <taxon>Salinarimonas</taxon>
    </lineage>
</organism>
<comment type="catalytic activity">
    <reaction evidence="1">
        <text>ATP + protein L-histidine = ADP + protein N-phospho-L-histidine.</text>
        <dbReference type="EC" id="2.7.13.3"/>
    </reaction>
</comment>
<evidence type="ECO:0000256" key="4">
    <source>
        <dbReference type="ARBA" id="ARBA00022553"/>
    </source>
</evidence>
<dbReference type="InterPro" id="IPR004358">
    <property type="entry name" value="Sig_transdc_His_kin-like_C"/>
</dbReference>
<evidence type="ECO:0000256" key="6">
    <source>
        <dbReference type="ARBA" id="ARBA00022692"/>
    </source>
</evidence>
<dbReference type="PRINTS" id="PR00344">
    <property type="entry name" value="BCTRLSENSOR"/>
</dbReference>
<keyword evidence="8 11" id="KW-1133">Transmembrane helix</keyword>
<evidence type="ECO:0000259" key="12">
    <source>
        <dbReference type="PROSITE" id="PS50109"/>
    </source>
</evidence>
<keyword evidence="5" id="KW-0808">Transferase</keyword>
<dbReference type="InterPro" id="IPR036890">
    <property type="entry name" value="HATPase_C_sf"/>
</dbReference>
<keyword evidence="9" id="KW-0902">Two-component regulatory system</keyword>
<evidence type="ECO:0000256" key="11">
    <source>
        <dbReference type="SAM" id="Phobius"/>
    </source>
</evidence>
<feature type="transmembrane region" description="Helical" evidence="11">
    <location>
        <begin position="21"/>
        <end position="40"/>
    </location>
</feature>
<evidence type="ECO:0000313" key="15">
    <source>
        <dbReference type="Proteomes" id="UP000600449"/>
    </source>
</evidence>
<feature type="transmembrane region" description="Helical" evidence="11">
    <location>
        <begin position="168"/>
        <end position="191"/>
    </location>
</feature>
<dbReference type="Proteomes" id="UP000600449">
    <property type="component" value="Unassembled WGS sequence"/>
</dbReference>
<evidence type="ECO:0000256" key="9">
    <source>
        <dbReference type="ARBA" id="ARBA00023012"/>
    </source>
</evidence>
<keyword evidence="10 11" id="KW-0472">Membrane</keyword>
<dbReference type="GO" id="GO:0000160">
    <property type="term" value="P:phosphorelay signal transduction system"/>
    <property type="evidence" value="ECO:0007669"/>
    <property type="project" value="UniProtKB-KW"/>
</dbReference>
<dbReference type="InterPro" id="IPR003660">
    <property type="entry name" value="HAMP_dom"/>
</dbReference>
<dbReference type="PANTHER" id="PTHR45436:SF5">
    <property type="entry name" value="SENSOR HISTIDINE KINASE TRCS"/>
    <property type="match status" value="1"/>
</dbReference>
<dbReference type="EC" id="2.7.13.3" evidence="3"/>
<protein>
    <recommendedName>
        <fullName evidence="3">histidine kinase</fullName>
        <ecNumber evidence="3">2.7.13.3</ecNumber>
    </recommendedName>
</protein>
<keyword evidence="6 11" id="KW-0812">Transmembrane</keyword>
<dbReference type="SMART" id="SM00387">
    <property type="entry name" value="HATPase_c"/>
    <property type="match status" value="1"/>
</dbReference>
<evidence type="ECO:0000256" key="1">
    <source>
        <dbReference type="ARBA" id="ARBA00000085"/>
    </source>
</evidence>
<dbReference type="PROSITE" id="PS50109">
    <property type="entry name" value="HIS_KIN"/>
    <property type="match status" value="1"/>
</dbReference>
<feature type="domain" description="Histidine kinase" evidence="12">
    <location>
        <begin position="251"/>
        <end position="455"/>
    </location>
</feature>
<evidence type="ECO:0000256" key="10">
    <source>
        <dbReference type="ARBA" id="ARBA00023136"/>
    </source>
</evidence>
<dbReference type="InterPro" id="IPR005467">
    <property type="entry name" value="His_kinase_dom"/>
</dbReference>